<dbReference type="InterPro" id="IPR016095">
    <property type="entry name" value="Ribosomal_uL1_3-a/b-sand"/>
</dbReference>
<evidence type="ECO:0000313" key="5">
    <source>
        <dbReference type="Proteomes" id="UP001642484"/>
    </source>
</evidence>
<evidence type="ECO:0000256" key="1">
    <source>
        <dbReference type="ARBA" id="ARBA00010531"/>
    </source>
</evidence>
<name>A0ABP0S373_9DINO</name>
<dbReference type="InterPro" id="IPR028364">
    <property type="entry name" value="Ribosomal_uL1/biogenesis"/>
</dbReference>
<evidence type="ECO:0000256" key="3">
    <source>
        <dbReference type="ARBA" id="ARBA00023274"/>
    </source>
</evidence>
<reference evidence="4 5" key="1">
    <citation type="submission" date="2024-02" db="EMBL/GenBank/DDBJ databases">
        <authorList>
            <person name="Chen Y."/>
            <person name="Shah S."/>
            <person name="Dougan E. K."/>
            <person name="Thang M."/>
            <person name="Chan C."/>
        </authorList>
    </citation>
    <scope>NUCLEOTIDE SEQUENCE [LARGE SCALE GENOMIC DNA]</scope>
</reference>
<dbReference type="Gene3D" id="3.40.50.790">
    <property type="match status" value="1"/>
</dbReference>
<comment type="caution">
    <text evidence="4">The sequence shown here is derived from an EMBL/GenBank/DDBJ whole genome shotgun (WGS) entry which is preliminary data.</text>
</comment>
<organism evidence="4 5">
    <name type="scientific">Durusdinium trenchii</name>
    <dbReference type="NCBI Taxonomy" id="1381693"/>
    <lineage>
        <taxon>Eukaryota</taxon>
        <taxon>Sar</taxon>
        <taxon>Alveolata</taxon>
        <taxon>Dinophyceae</taxon>
        <taxon>Suessiales</taxon>
        <taxon>Symbiodiniaceae</taxon>
        <taxon>Durusdinium</taxon>
    </lineage>
</organism>
<keyword evidence="2" id="KW-0689">Ribosomal protein</keyword>
<dbReference type="CDD" id="cd00403">
    <property type="entry name" value="Ribosomal_L1"/>
    <property type="match status" value="1"/>
</dbReference>
<dbReference type="Pfam" id="PF00687">
    <property type="entry name" value="Ribosomal_L1"/>
    <property type="match status" value="1"/>
</dbReference>
<evidence type="ECO:0000313" key="4">
    <source>
        <dbReference type="EMBL" id="CAK9106804.1"/>
    </source>
</evidence>
<sequence length="171" mass="18860">MLDLGAKLAGKTLQDALLEETFDFDVLITKPQSMPAIAKLGKVLGPKRLMPSPKSGTVVTDMEAAIAKWKHGGTTEIRNNPDMQINVSAGRIFQGKEKLVENITSLLQQMADMAPKGAKKVEDYWRTIHLSTNKSPQYMIDDSEKPSHGFIKRLEGGMDEIAIRMGILEPP</sequence>
<comment type="similarity">
    <text evidence="1">Belongs to the universal ribosomal protein uL1 family.</text>
</comment>
<dbReference type="PANTHER" id="PTHR36427">
    <property type="entry name" value="54S RIBOSOMAL PROTEIN L1, MITOCHONDRIAL"/>
    <property type="match status" value="1"/>
</dbReference>
<gene>
    <name evidence="4" type="ORF">CCMP2556_LOCUS49887</name>
</gene>
<dbReference type="Gene3D" id="3.30.190.20">
    <property type="match status" value="1"/>
</dbReference>
<dbReference type="PANTHER" id="PTHR36427:SF3">
    <property type="entry name" value="LARGE RIBOSOMAL SUBUNIT PROTEIN UL1M"/>
    <property type="match status" value="1"/>
</dbReference>
<dbReference type="EMBL" id="CAXAMN010026916">
    <property type="protein sequence ID" value="CAK9106804.1"/>
    <property type="molecule type" value="Genomic_DNA"/>
</dbReference>
<dbReference type="SUPFAM" id="SSF56808">
    <property type="entry name" value="Ribosomal protein L1"/>
    <property type="match status" value="1"/>
</dbReference>
<evidence type="ECO:0000256" key="2">
    <source>
        <dbReference type="ARBA" id="ARBA00022980"/>
    </source>
</evidence>
<accession>A0ABP0S373</accession>
<protein>
    <recommendedName>
        <fullName evidence="6">Ribosomal protein</fullName>
    </recommendedName>
</protein>
<keyword evidence="5" id="KW-1185">Reference proteome</keyword>
<proteinExistence type="inferred from homology"/>
<dbReference type="Proteomes" id="UP001642484">
    <property type="component" value="Unassembled WGS sequence"/>
</dbReference>
<keyword evidence="3" id="KW-0687">Ribonucleoprotein</keyword>
<evidence type="ECO:0008006" key="6">
    <source>
        <dbReference type="Google" id="ProtNLM"/>
    </source>
</evidence>
<dbReference type="InterPro" id="IPR023674">
    <property type="entry name" value="Ribosomal_uL1-like"/>
</dbReference>